<proteinExistence type="predicted"/>
<keyword evidence="1" id="KW-0812">Transmembrane</keyword>
<dbReference type="KEGG" id="hlr:HALLA_07025"/>
<evidence type="ECO:0000256" key="1">
    <source>
        <dbReference type="SAM" id="Phobius"/>
    </source>
</evidence>
<dbReference type="GeneID" id="79942087"/>
<sequence length="42" mass="5002">MDQSYQPPTETNDMKLMRFATVMLGFWMLLYGRKVQLRESST</sequence>
<evidence type="ECO:0000313" key="2">
    <source>
        <dbReference type="EMBL" id="AHG00775.1"/>
    </source>
</evidence>
<evidence type="ECO:0000313" key="3">
    <source>
        <dbReference type="Proteomes" id="UP000019024"/>
    </source>
</evidence>
<dbReference type="STRING" id="797299.HALLA_07025"/>
<dbReference type="Proteomes" id="UP000019024">
    <property type="component" value="Chromosome"/>
</dbReference>
<reference evidence="2 3" key="1">
    <citation type="submission" date="2014-01" db="EMBL/GenBank/DDBJ databases">
        <authorList>
            <consortium name="DOE Joint Genome Institute"/>
            <person name="Anderson I."/>
            <person name="Huntemann M."/>
            <person name="Han J."/>
            <person name="Chen A."/>
            <person name="Kyrpides N."/>
            <person name="Mavromatis K."/>
            <person name="Markowitz V."/>
            <person name="Palaniappan K."/>
            <person name="Ivanova N."/>
            <person name="Schaumberg A."/>
            <person name="Pati A."/>
            <person name="Liolios K."/>
            <person name="Nordberg H.P."/>
            <person name="Cantor M.N."/>
            <person name="Hua S.X."/>
            <person name="Woyke T."/>
        </authorList>
    </citation>
    <scope>NUCLEOTIDE SEQUENCE [LARGE SCALE GENOMIC DNA]</scope>
    <source>
        <strain evidence="2 3">XH-48</strain>
    </source>
</reference>
<dbReference type="AlphaFoldDB" id="W0JU71"/>
<organism evidence="2 3">
    <name type="scientific">Halostagnicola larsenii XH-48</name>
    <dbReference type="NCBI Taxonomy" id="797299"/>
    <lineage>
        <taxon>Archaea</taxon>
        <taxon>Methanobacteriati</taxon>
        <taxon>Methanobacteriota</taxon>
        <taxon>Stenosarchaea group</taxon>
        <taxon>Halobacteria</taxon>
        <taxon>Halobacteriales</taxon>
        <taxon>Natrialbaceae</taxon>
        <taxon>Halostagnicola</taxon>
    </lineage>
</organism>
<dbReference type="RefSeq" id="WP_277921471.1">
    <property type="nucleotide sequence ID" value="NZ_CP007055.1"/>
</dbReference>
<keyword evidence="1" id="KW-1133">Transmembrane helix</keyword>
<feature type="transmembrane region" description="Helical" evidence="1">
    <location>
        <begin position="16"/>
        <end position="32"/>
    </location>
</feature>
<name>W0JU71_9EURY</name>
<dbReference type="HOGENOM" id="CLU_3245237_0_0_2"/>
<dbReference type="EMBL" id="CP007055">
    <property type="protein sequence ID" value="AHG00775.1"/>
    <property type="molecule type" value="Genomic_DNA"/>
</dbReference>
<accession>W0JU71</accession>
<protein>
    <submittedName>
        <fullName evidence="2">Uncharacterized protein</fullName>
    </submittedName>
</protein>
<gene>
    <name evidence="2" type="ORF">HALLA_07025</name>
</gene>
<keyword evidence="3" id="KW-1185">Reference proteome</keyword>
<keyword evidence="1" id="KW-0472">Membrane</keyword>